<gene>
    <name evidence="2" type="ORF">Ddye_015613</name>
</gene>
<evidence type="ECO:0000313" key="2">
    <source>
        <dbReference type="EMBL" id="KAK2648124.1"/>
    </source>
</evidence>
<accession>A0AAD9U672</accession>
<evidence type="ECO:0000256" key="1">
    <source>
        <dbReference type="RuleBase" id="RU367018"/>
    </source>
</evidence>
<name>A0AAD9U672_9ROSI</name>
<dbReference type="AlphaFoldDB" id="A0AAD9U672"/>
<keyword evidence="3" id="KW-1185">Reference proteome</keyword>
<dbReference type="EMBL" id="JANJYI010000005">
    <property type="protein sequence ID" value="KAK2648124.1"/>
    <property type="molecule type" value="Genomic_DNA"/>
</dbReference>
<keyword evidence="1" id="KW-0863">Zinc-finger</keyword>
<dbReference type="PANTHER" id="PTHR31669:SF302">
    <property type="entry name" value="PROTEIN FAR1-RELATED SEQUENCE"/>
    <property type="match status" value="1"/>
</dbReference>
<dbReference type="PANTHER" id="PTHR31669">
    <property type="entry name" value="PROTEIN FAR1-RELATED SEQUENCE 10-RELATED"/>
    <property type="match status" value="1"/>
</dbReference>
<comment type="similarity">
    <text evidence="1">Belongs to the FHY3/FAR1 family.</text>
</comment>
<proteinExistence type="inferred from homology"/>
<dbReference type="GO" id="GO:0005634">
    <property type="term" value="C:nucleus"/>
    <property type="evidence" value="ECO:0007669"/>
    <property type="project" value="UniProtKB-SubCell"/>
</dbReference>
<keyword evidence="1" id="KW-0862">Zinc</keyword>
<dbReference type="GO" id="GO:0008270">
    <property type="term" value="F:zinc ion binding"/>
    <property type="evidence" value="ECO:0007669"/>
    <property type="project" value="UniProtKB-UniRule"/>
</dbReference>
<keyword evidence="1" id="KW-0539">Nucleus</keyword>
<evidence type="ECO:0000313" key="3">
    <source>
        <dbReference type="Proteomes" id="UP001280121"/>
    </source>
</evidence>
<dbReference type="Proteomes" id="UP001280121">
    <property type="component" value="Unassembled WGS sequence"/>
</dbReference>
<keyword evidence="1" id="KW-0479">Metal-binding</keyword>
<comment type="function">
    <text evidence="1">Putative transcription activator involved in regulating light control of development.</text>
</comment>
<comment type="caution">
    <text evidence="2">The sequence shown here is derived from an EMBL/GenBank/DDBJ whole genome shotgun (WGS) entry which is preliminary data.</text>
</comment>
<organism evidence="2 3">
    <name type="scientific">Dipteronia dyeriana</name>
    <dbReference type="NCBI Taxonomy" id="168575"/>
    <lineage>
        <taxon>Eukaryota</taxon>
        <taxon>Viridiplantae</taxon>
        <taxon>Streptophyta</taxon>
        <taxon>Embryophyta</taxon>
        <taxon>Tracheophyta</taxon>
        <taxon>Spermatophyta</taxon>
        <taxon>Magnoliopsida</taxon>
        <taxon>eudicotyledons</taxon>
        <taxon>Gunneridae</taxon>
        <taxon>Pentapetalae</taxon>
        <taxon>rosids</taxon>
        <taxon>malvids</taxon>
        <taxon>Sapindales</taxon>
        <taxon>Sapindaceae</taxon>
        <taxon>Hippocastanoideae</taxon>
        <taxon>Acereae</taxon>
        <taxon>Dipteronia</taxon>
    </lineage>
</organism>
<comment type="subcellular location">
    <subcellularLocation>
        <location evidence="1">Nucleus</location>
    </subcellularLocation>
</comment>
<reference evidence="2" key="1">
    <citation type="journal article" date="2023" name="Plant J.">
        <title>Genome sequences and population genomics provide insights into the demographic history, inbreeding, and mutation load of two 'living fossil' tree species of Dipteronia.</title>
        <authorList>
            <person name="Feng Y."/>
            <person name="Comes H.P."/>
            <person name="Chen J."/>
            <person name="Zhu S."/>
            <person name="Lu R."/>
            <person name="Zhang X."/>
            <person name="Li P."/>
            <person name="Qiu J."/>
            <person name="Olsen K.M."/>
            <person name="Qiu Y."/>
        </authorList>
    </citation>
    <scope>NUCLEOTIDE SEQUENCE</scope>
    <source>
        <strain evidence="2">KIB01</strain>
    </source>
</reference>
<sequence>MHDFNHCIKCKQNGVLEFVNHVFSAGMTSIQRVETCHSFFKSYVSKMNSMVDFIIHFNRAIAHQRHEGLIVDHVYVNEKPMLKLPPEMENQMAKFYTRKMFYEFQVEFWKSFFYNVQLINESGGSVYIFFLKKQEWL</sequence>
<dbReference type="InterPro" id="IPR031052">
    <property type="entry name" value="FHY3/FAR1"/>
</dbReference>
<dbReference type="GO" id="GO:0006355">
    <property type="term" value="P:regulation of DNA-templated transcription"/>
    <property type="evidence" value="ECO:0007669"/>
    <property type="project" value="UniProtKB-UniRule"/>
</dbReference>
<protein>
    <recommendedName>
        <fullName evidence="1">Protein FAR1-RELATED SEQUENCE</fullName>
    </recommendedName>
</protein>